<dbReference type="AlphaFoldDB" id="A0A0W0DGY3"/>
<dbReference type="Pfam" id="PF08238">
    <property type="entry name" value="Sel1"/>
    <property type="match status" value="6"/>
</dbReference>
<gene>
    <name evidence="5" type="ORF">AO440_003141</name>
</gene>
<feature type="compositionally biased region" description="Acidic residues" evidence="2">
    <location>
        <begin position="796"/>
        <end position="810"/>
    </location>
</feature>
<reference evidence="5 6" key="1">
    <citation type="submission" date="2015-10" db="EMBL/GenBank/DDBJ databases">
        <title>Draft genomes sequences of Candida glabrata isolates 1A, 1B, 2A, 2B, 3A and 3B.</title>
        <authorList>
            <person name="Haavelsrud O.E."/>
            <person name="Gaustad P."/>
        </authorList>
    </citation>
    <scope>NUCLEOTIDE SEQUENCE [LARGE SCALE GENOMIC DNA]</scope>
    <source>
        <strain evidence="5">910700640</strain>
    </source>
</reference>
<dbReference type="GO" id="GO:0034099">
    <property type="term" value="C:luminal surveillance complex"/>
    <property type="evidence" value="ECO:0007669"/>
    <property type="project" value="EnsemblFungi"/>
</dbReference>
<organism evidence="5 6">
    <name type="scientific">Candida glabrata</name>
    <name type="common">Yeast</name>
    <name type="synonym">Torulopsis glabrata</name>
    <dbReference type="NCBI Taxonomy" id="5478"/>
    <lineage>
        <taxon>Eukaryota</taxon>
        <taxon>Fungi</taxon>
        <taxon>Dikarya</taxon>
        <taxon>Ascomycota</taxon>
        <taxon>Saccharomycotina</taxon>
        <taxon>Saccharomycetes</taxon>
        <taxon>Saccharomycetales</taxon>
        <taxon>Saccharomycetaceae</taxon>
        <taxon>Nakaseomyces</taxon>
    </lineage>
</organism>
<evidence type="ECO:0000256" key="4">
    <source>
        <dbReference type="SAM" id="SignalP"/>
    </source>
</evidence>
<keyword evidence="3" id="KW-1133">Transmembrane helix</keyword>
<dbReference type="InterPro" id="IPR050767">
    <property type="entry name" value="Sel1_AlgK"/>
</dbReference>
<dbReference type="InterPro" id="IPR006597">
    <property type="entry name" value="Sel1-like"/>
</dbReference>
<dbReference type="VEuPathDB" id="FungiDB:B1J91_J08756g"/>
<dbReference type="SMART" id="SM00671">
    <property type="entry name" value="SEL1"/>
    <property type="match status" value="5"/>
</dbReference>
<feature type="signal peptide" evidence="4">
    <location>
        <begin position="1"/>
        <end position="21"/>
    </location>
</feature>
<proteinExistence type="inferred from homology"/>
<keyword evidence="3" id="KW-0472">Membrane</keyword>
<feature type="region of interest" description="Disordered" evidence="2">
    <location>
        <begin position="789"/>
        <end position="818"/>
    </location>
</feature>
<accession>A0A0W0DGY3</accession>
<evidence type="ECO:0000256" key="1">
    <source>
        <dbReference type="ARBA" id="ARBA00038101"/>
    </source>
</evidence>
<evidence type="ECO:0000256" key="3">
    <source>
        <dbReference type="SAM" id="Phobius"/>
    </source>
</evidence>
<name>A0A0W0DGY3_CANGB</name>
<dbReference type="Proteomes" id="UP000054886">
    <property type="component" value="Unassembled WGS sequence"/>
</dbReference>
<dbReference type="GO" id="GO:0004842">
    <property type="term" value="F:ubiquitin-protein transferase activity"/>
    <property type="evidence" value="ECO:0007669"/>
    <property type="project" value="EnsemblFungi"/>
</dbReference>
<feature type="transmembrane region" description="Helical" evidence="3">
    <location>
        <begin position="752"/>
        <end position="772"/>
    </location>
</feature>
<dbReference type="GO" id="GO:0000838">
    <property type="term" value="C:Hrd1p ubiquitin ligase ERAD-M complex"/>
    <property type="evidence" value="ECO:0007669"/>
    <property type="project" value="EnsemblFungi"/>
</dbReference>
<dbReference type="GO" id="GO:0030970">
    <property type="term" value="P:retrograde protein transport, ER to cytosol"/>
    <property type="evidence" value="ECO:0007669"/>
    <property type="project" value="EnsemblFungi"/>
</dbReference>
<feature type="chain" id="PRO_5009807329" evidence="4">
    <location>
        <begin position="22"/>
        <end position="833"/>
    </location>
</feature>
<evidence type="ECO:0000313" key="6">
    <source>
        <dbReference type="Proteomes" id="UP000054886"/>
    </source>
</evidence>
<evidence type="ECO:0000256" key="2">
    <source>
        <dbReference type="SAM" id="MobiDB-lite"/>
    </source>
</evidence>
<sequence length="833" mass="95764">MLLSTYLNWASVLLTIAGAESDIDPWDEVSSFLQGKLRKLDVTNPNAYDMNDNEQDATFYVSMDYHEEEERSEYESVWQYYNENSDQDWHKSVYDKLLVSADQFNNTEAMYKLSQINLWGQYGYPHNKSVAFQYLQKFNDMTSYENSSALFDLAVAYSTGLFGTLPVDVARGLLYFQRSARLGDLKAKQVLAYRYFSGYSVARDVDKALLLYKEIAEEIKKKYSEEQWNMVFPYIESYIVRIPDFDEGLLGKGLSTVPQSVRRKKTTRPPFAGSSNLKPIGDVGYGEVVMQFKFNAGNGNPGSFVISDSEHEDRLVELFYTAWDLYKGTYTRGRDCDKAKRLLLQVYKTYDAEVKYMDNLQKFFYVKSLDLLAHMYFTGEGFERPNVQAALDLFDRSEKILEGAEISRTASEVDKGLISQYYFNNTLGALKHYKKAKESGNAHGILFYQLGKLSEKNPELKIGDPYLYMQEASSQQYLPAQYEFAKMVESNELRKYSVEDITRLYKAFVEENENIMAPHLRLGFSELLGGSSEVSLYAYAQAAEQGYEAAQISAAYLLYQLPYKFDDPPETTIERKTMAISYYTRAFKQGNTDAAVVAGDIYFQMKNYTKALSLYQSAALKFSAQALWNIGYMYEHGLGVEKDFHLAKRFYDQILEHNQKLYFAVKASVMKLQLKSWFMWLNGKELDNISIDQEQESTVVRPFFDRLVQLLKNLSRETRGDNKKKNQHRILKEKKTPSQGIMERFGLQTEDLLTMVCVLIIFAISMFFRTVAPRGQWNVRINGVNIAGGNALGEEGNPENENEEDDENDDEGRARARNNFGFGNNFDVQVFAI</sequence>
<dbReference type="PANTHER" id="PTHR11102:SF160">
    <property type="entry name" value="ERAD-ASSOCIATED E3 UBIQUITIN-PROTEIN LIGASE COMPONENT HRD3"/>
    <property type="match status" value="1"/>
</dbReference>
<keyword evidence="4" id="KW-0732">Signal</keyword>
<dbReference type="VEuPathDB" id="FungiDB:GWK60_J08569"/>
<comment type="caution">
    <text evidence="5">The sequence shown here is derived from an EMBL/GenBank/DDBJ whole genome shotgun (WGS) entry which is preliminary data.</text>
</comment>
<evidence type="ECO:0000313" key="5">
    <source>
        <dbReference type="EMBL" id="KTB11100.1"/>
    </source>
</evidence>
<dbReference type="InterPro" id="IPR011990">
    <property type="entry name" value="TPR-like_helical_dom_sf"/>
</dbReference>
<dbReference type="GO" id="GO:1905524">
    <property type="term" value="P:negative regulation of protein autoubiquitination"/>
    <property type="evidence" value="ECO:0007669"/>
    <property type="project" value="EnsemblFungi"/>
</dbReference>
<dbReference type="VEuPathDB" id="FungiDB:CAGL0J08756g"/>
<dbReference type="PANTHER" id="PTHR11102">
    <property type="entry name" value="SEL-1-LIKE PROTEIN"/>
    <property type="match status" value="1"/>
</dbReference>
<comment type="similarity">
    <text evidence="1">Belongs to the sel-1 family.</text>
</comment>
<dbReference type="VEuPathDB" id="FungiDB:GVI51_J08591"/>
<dbReference type="SUPFAM" id="SSF81901">
    <property type="entry name" value="HCP-like"/>
    <property type="match status" value="2"/>
</dbReference>
<dbReference type="GO" id="GO:0000839">
    <property type="term" value="C:Hrd1p ubiquitin ligase ERAD-L complex"/>
    <property type="evidence" value="ECO:0007669"/>
    <property type="project" value="EnsemblFungi"/>
</dbReference>
<dbReference type="Gene3D" id="1.25.40.10">
    <property type="entry name" value="Tetratricopeptide repeat domain"/>
    <property type="match status" value="2"/>
</dbReference>
<keyword evidence="3" id="KW-0812">Transmembrane</keyword>
<protein>
    <submittedName>
        <fullName evidence="5">ERAD-associated E3 ubiquitin-protein ligase component HRD3</fullName>
    </submittedName>
</protein>
<dbReference type="EMBL" id="LLZZ01000043">
    <property type="protein sequence ID" value="KTB11100.1"/>
    <property type="molecule type" value="Genomic_DNA"/>
</dbReference>